<keyword evidence="3" id="KW-1185">Reference proteome</keyword>
<dbReference type="InterPro" id="IPR011043">
    <property type="entry name" value="Gal_Oxase/kelch_b-propeller"/>
</dbReference>
<dbReference type="SUPFAM" id="SSF50965">
    <property type="entry name" value="Galactose oxidase, central domain"/>
    <property type="match status" value="1"/>
</dbReference>
<protein>
    <recommendedName>
        <fullName evidence="1">F-box protein AT5G49610-like beta-propeller domain-containing protein</fullName>
    </recommendedName>
</protein>
<dbReference type="InterPro" id="IPR056594">
    <property type="entry name" value="AT5G49610-like_b-prop"/>
</dbReference>
<dbReference type="SUPFAM" id="SSF81383">
    <property type="entry name" value="F-box domain"/>
    <property type="match status" value="1"/>
</dbReference>
<proteinExistence type="predicted"/>
<name>A0AAQ3SVS2_PASNO</name>
<evidence type="ECO:0000259" key="1">
    <source>
        <dbReference type="Pfam" id="PF23635"/>
    </source>
</evidence>
<feature type="domain" description="F-box protein AT5G49610-like beta-propeller" evidence="1">
    <location>
        <begin position="98"/>
        <end position="271"/>
    </location>
</feature>
<dbReference type="PANTHER" id="PTHR32133:SF386">
    <property type="entry name" value="F-BOX DOMAIN-CONTAINING PROTEIN"/>
    <property type="match status" value="1"/>
</dbReference>
<accession>A0AAQ3SVS2</accession>
<dbReference type="PANTHER" id="PTHR32133">
    <property type="entry name" value="OS07G0120400 PROTEIN"/>
    <property type="match status" value="1"/>
</dbReference>
<dbReference type="InterPro" id="IPR036047">
    <property type="entry name" value="F-box-like_dom_sf"/>
</dbReference>
<dbReference type="Pfam" id="PF23635">
    <property type="entry name" value="Beta-prop_AT5G49610-like"/>
    <property type="match status" value="1"/>
</dbReference>
<sequence>MAEALMDEIVEEILLRLPPDDPASLLRAAAVRRQWCRVISAPGFRRRFAQRHRSPPILGFLTVAVGKDERGRHCTVARFVSTTPFRPPRREHHKRCAVDARHGRVLLTNTLDEDALEVWDPVTGELRQLPAPAVPAPTNWNAAVVCAAHGACAHQDCRRGPFLVVLLDSDAANIRARVYSSDSAVWSEPTYGPPIPLFAFEKAPAALAGNALYFLMYENILEYNLTTHSMSMIQIPPPLFNHSAVLTTTGDGQLGFARVVGTKLCFWLIETHPKGGAVLSHARSIELKTLLPIDVFLIDDYYLSFAHGVGVIYVGTPRAWFSIDLKSNQVREEECPDGRNSTVIPYMSFYTPDLHRSELRDFPALRLSCSCSLELAADCLTTEFQNLQSMN</sequence>
<dbReference type="AlphaFoldDB" id="A0AAQ3SVS2"/>
<evidence type="ECO:0000313" key="2">
    <source>
        <dbReference type="EMBL" id="WVZ61640.1"/>
    </source>
</evidence>
<gene>
    <name evidence="2" type="ORF">U9M48_011483</name>
</gene>
<organism evidence="2 3">
    <name type="scientific">Paspalum notatum var. saurae</name>
    <dbReference type="NCBI Taxonomy" id="547442"/>
    <lineage>
        <taxon>Eukaryota</taxon>
        <taxon>Viridiplantae</taxon>
        <taxon>Streptophyta</taxon>
        <taxon>Embryophyta</taxon>
        <taxon>Tracheophyta</taxon>
        <taxon>Spermatophyta</taxon>
        <taxon>Magnoliopsida</taxon>
        <taxon>Liliopsida</taxon>
        <taxon>Poales</taxon>
        <taxon>Poaceae</taxon>
        <taxon>PACMAD clade</taxon>
        <taxon>Panicoideae</taxon>
        <taxon>Andropogonodae</taxon>
        <taxon>Paspaleae</taxon>
        <taxon>Paspalinae</taxon>
        <taxon>Paspalum</taxon>
    </lineage>
</organism>
<dbReference type="EMBL" id="CP144747">
    <property type="protein sequence ID" value="WVZ61640.1"/>
    <property type="molecule type" value="Genomic_DNA"/>
</dbReference>
<dbReference type="Proteomes" id="UP001341281">
    <property type="component" value="Chromosome 03"/>
</dbReference>
<reference evidence="2 3" key="1">
    <citation type="submission" date="2024-02" db="EMBL/GenBank/DDBJ databases">
        <title>High-quality chromosome-scale genome assembly of Pensacola bahiagrass (Paspalum notatum Flugge var. saurae).</title>
        <authorList>
            <person name="Vega J.M."/>
            <person name="Podio M."/>
            <person name="Orjuela J."/>
            <person name="Siena L.A."/>
            <person name="Pessino S.C."/>
            <person name="Combes M.C."/>
            <person name="Mariac C."/>
            <person name="Albertini E."/>
            <person name="Pupilli F."/>
            <person name="Ortiz J.P.A."/>
            <person name="Leblanc O."/>
        </authorList>
    </citation>
    <scope>NUCLEOTIDE SEQUENCE [LARGE SCALE GENOMIC DNA]</scope>
    <source>
        <strain evidence="2">R1</strain>
        <tissue evidence="2">Leaf</tissue>
    </source>
</reference>
<evidence type="ECO:0000313" key="3">
    <source>
        <dbReference type="Proteomes" id="UP001341281"/>
    </source>
</evidence>